<sequence length="162" mass="17254">MTDELTIRAAAQGDIGPLTMIMQECMQHYFGTGAGGAQAAQALLGAGARSVETVVAFVGEEAVGFATFAVVYPGPEGRGTLYMKDLFVSGNARSRNLGRRLMAHLGGVAAARGCIRFDWTAETSNPRALAFYDRIGAARVEEKVYFRLEGARLQAFIAEGAE</sequence>
<accession>A0A7L9WM18</accession>
<dbReference type="GO" id="GO:0008080">
    <property type="term" value="F:N-acetyltransferase activity"/>
    <property type="evidence" value="ECO:0007669"/>
    <property type="project" value="UniProtKB-ARBA"/>
</dbReference>
<keyword evidence="2" id="KW-0012">Acyltransferase</keyword>
<evidence type="ECO:0000313" key="4">
    <source>
        <dbReference type="EMBL" id="QOL80884.1"/>
    </source>
</evidence>
<dbReference type="PANTHER" id="PTHR10545:SF29">
    <property type="entry name" value="GH14572P-RELATED"/>
    <property type="match status" value="1"/>
</dbReference>
<dbReference type="EMBL" id="CP045201">
    <property type="protein sequence ID" value="QOL80884.1"/>
    <property type="molecule type" value="Genomic_DNA"/>
</dbReference>
<evidence type="ECO:0000256" key="2">
    <source>
        <dbReference type="ARBA" id="ARBA00023315"/>
    </source>
</evidence>
<dbReference type="InterPro" id="IPR000182">
    <property type="entry name" value="GNAT_dom"/>
</dbReference>
<dbReference type="InterPro" id="IPR016181">
    <property type="entry name" value="Acyl_CoA_acyltransferase"/>
</dbReference>
<keyword evidence="1 4" id="KW-0808">Transferase</keyword>
<organism evidence="4 5">
    <name type="scientific">Pseudooceanicola spongiae</name>
    <dbReference type="NCBI Taxonomy" id="2613965"/>
    <lineage>
        <taxon>Bacteria</taxon>
        <taxon>Pseudomonadati</taxon>
        <taxon>Pseudomonadota</taxon>
        <taxon>Alphaproteobacteria</taxon>
        <taxon>Rhodobacterales</taxon>
        <taxon>Paracoccaceae</taxon>
        <taxon>Pseudooceanicola</taxon>
    </lineage>
</organism>
<dbReference type="InterPro" id="IPR051016">
    <property type="entry name" value="Diverse_Substrate_AcTransf"/>
</dbReference>
<feature type="domain" description="N-acetyltransferase" evidence="3">
    <location>
        <begin position="5"/>
        <end position="154"/>
    </location>
</feature>
<proteinExistence type="predicted"/>
<dbReference type="Proteomes" id="UP000594118">
    <property type="component" value="Chromosome"/>
</dbReference>
<reference evidence="4 5" key="1">
    <citation type="submission" date="2019-10" db="EMBL/GenBank/DDBJ databases">
        <title>Pseudopuniceibacterium sp. HQ09 islated from Antarctica.</title>
        <authorList>
            <person name="Liao L."/>
            <person name="Su S."/>
            <person name="Chen B."/>
            <person name="Yu Y."/>
        </authorList>
    </citation>
    <scope>NUCLEOTIDE SEQUENCE [LARGE SCALE GENOMIC DNA]</scope>
    <source>
        <strain evidence="4 5">HQ09</strain>
    </source>
</reference>
<dbReference type="SUPFAM" id="SSF55729">
    <property type="entry name" value="Acyl-CoA N-acyltransferases (Nat)"/>
    <property type="match status" value="1"/>
</dbReference>
<dbReference type="Gene3D" id="3.40.630.30">
    <property type="match status" value="1"/>
</dbReference>
<dbReference type="CDD" id="cd04301">
    <property type="entry name" value="NAT_SF"/>
    <property type="match status" value="1"/>
</dbReference>
<evidence type="ECO:0000259" key="3">
    <source>
        <dbReference type="PROSITE" id="PS51186"/>
    </source>
</evidence>
<dbReference type="PROSITE" id="PS51186">
    <property type="entry name" value="GNAT"/>
    <property type="match status" value="1"/>
</dbReference>
<dbReference type="Pfam" id="PF00583">
    <property type="entry name" value="Acetyltransf_1"/>
    <property type="match status" value="1"/>
</dbReference>
<keyword evidence="5" id="KW-1185">Reference proteome</keyword>
<evidence type="ECO:0000256" key="1">
    <source>
        <dbReference type="ARBA" id="ARBA00022679"/>
    </source>
</evidence>
<dbReference type="PANTHER" id="PTHR10545">
    <property type="entry name" value="DIAMINE N-ACETYLTRANSFERASE"/>
    <property type="match status" value="1"/>
</dbReference>
<protein>
    <submittedName>
        <fullName evidence="4">GNAT family N-acetyltransferase</fullName>
    </submittedName>
</protein>
<dbReference type="RefSeq" id="WP_193083200.1">
    <property type="nucleotide sequence ID" value="NZ_CP045201.1"/>
</dbReference>
<dbReference type="KEGG" id="pshq:F3W81_08700"/>
<gene>
    <name evidence="4" type="ORF">F3W81_08700</name>
</gene>
<evidence type="ECO:0000313" key="5">
    <source>
        <dbReference type="Proteomes" id="UP000594118"/>
    </source>
</evidence>
<name>A0A7L9WM18_9RHOB</name>
<dbReference type="AlphaFoldDB" id="A0A7L9WM18"/>